<keyword evidence="3" id="KW-1003">Cell membrane</keyword>
<evidence type="ECO:0000256" key="4">
    <source>
        <dbReference type="ARBA" id="ARBA00022519"/>
    </source>
</evidence>
<protein>
    <submittedName>
        <fullName evidence="10">TRAP-type C4-dicarboxylate transport system, small permease component</fullName>
    </submittedName>
</protein>
<evidence type="ECO:0000256" key="1">
    <source>
        <dbReference type="ARBA" id="ARBA00004429"/>
    </source>
</evidence>
<dbReference type="PANTHER" id="PTHR35011">
    <property type="entry name" value="2,3-DIKETO-L-GULONATE TRAP TRANSPORTER SMALL PERMEASE PROTEIN YIAM"/>
    <property type="match status" value="1"/>
</dbReference>
<gene>
    <name evidence="10" type="ORF">SAMN05192534_11193</name>
</gene>
<keyword evidence="4" id="KW-0997">Cell inner membrane</keyword>
<dbReference type="InterPro" id="IPR007387">
    <property type="entry name" value="TRAP_DctQ"/>
</dbReference>
<evidence type="ECO:0000256" key="8">
    <source>
        <dbReference type="ARBA" id="ARBA00038436"/>
    </source>
</evidence>
<keyword evidence="6" id="KW-1133">Transmembrane helix</keyword>
<evidence type="ECO:0000256" key="5">
    <source>
        <dbReference type="ARBA" id="ARBA00022692"/>
    </source>
</evidence>
<proteinExistence type="inferred from homology"/>
<keyword evidence="2" id="KW-0813">Transport</keyword>
<dbReference type="GO" id="GO:0005886">
    <property type="term" value="C:plasma membrane"/>
    <property type="evidence" value="ECO:0007669"/>
    <property type="project" value="UniProtKB-SubCell"/>
</dbReference>
<evidence type="ECO:0000313" key="11">
    <source>
        <dbReference type="Proteomes" id="UP000199163"/>
    </source>
</evidence>
<keyword evidence="11" id="KW-1185">Reference proteome</keyword>
<evidence type="ECO:0000256" key="2">
    <source>
        <dbReference type="ARBA" id="ARBA00022448"/>
    </source>
</evidence>
<dbReference type="GO" id="GO:0015740">
    <property type="term" value="P:C4-dicarboxylate transport"/>
    <property type="evidence" value="ECO:0007669"/>
    <property type="project" value="TreeGrafter"/>
</dbReference>
<dbReference type="Pfam" id="PF04290">
    <property type="entry name" value="DctQ"/>
    <property type="match status" value="1"/>
</dbReference>
<name>A0A1G8F929_9BACI</name>
<evidence type="ECO:0000256" key="3">
    <source>
        <dbReference type="ARBA" id="ARBA00022475"/>
    </source>
</evidence>
<evidence type="ECO:0000256" key="7">
    <source>
        <dbReference type="ARBA" id="ARBA00023136"/>
    </source>
</evidence>
<comment type="similarity">
    <text evidence="8">Belongs to the TRAP transporter small permease family.</text>
</comment>
<sequence>MLEEKYNVSLESQTPLISEKKQEVNRERNIFFKLVDKFNQLLASIAGTALILMMLLVVFNSVKRLFSDPVAGTVEMVSWLAAITAIFSLGFVQLHKGHVFIDLLFSKFPQLLQRITHTAVNVVSIIFFIIAGWQLTIYGLELMENGIVSETMRIPFYPIVVCCSIGFLGLLLAVVKEIWMIWKGEI</sequence>
<reference evidence="10 11" key="1">
    <citation type="submission" date="2016-10" db="EMBL/GenBank/DDBJ databases">
        <authorList>
            <person name="de Groot N.N."/>
        </authorList>
    </citation>
    <scope>NUCLEOTIDE SEQUENCE [LARGE SCALE GENOMIC DNA]</scope>
    <source>
        <strain evidence="10 11">DSM 21632</strain>
    </source>
</reference>
<dbReference type="STRING" id="568899.SAMN05192534_11193"/>
<dbReference type="GO" id="GO:0022857">
    <property type="term" value="F:transmembrane transporter activity"/>
    <property type="evidence" value="ECO:0007669"/>
    <property type="project" value="TreeGrafter"/>
</dbReference>
<organism evidence="10 11">
    <name type="scientific">Alteribacillus persepolensis</name>
    <dbReference type="NCBI Taxonomy" id="568899"/>
    <lineage>
        <taxon>Bacteria</taxon>
        <taxon>Bacillati</taxon>
        <taxon>Bacillota</taxon>
        <taxon>Bacilli</taxon>
        <taxon>Bacillales</taxon>
        <taxon>Bacillaceae</taxon>
        <taxon>Alteribacillus</taxon>
    </lineage>
</organism>
<keyword evidence="7" id="KW-0472">Membrane</keyword>
<dbReference type="AlphaFoldDB" id="A0A1G8F929"/>
<dbReference type="PANTHER" id="PTHR35011:SF10">
    <property type="entry name" value="TRAP TRANSPORTER SMALL PERMEASE PROTEIN"/>
    <property type="match status" value="1"/>
</dbReference>
<dbReference type="Proteomes" id="UP000199163">
    <property type="component" value="Unassembled WGS sequence"/>
</dbReference>
<feature type="domain" description="Tripartite ATP-independent periplasmic transporters DctQ component" evidence="9">
    <location>
        <begin position="53"/>
        <end position="183"/>
    </location>
</feature>
<evidence type="ECO:0000256" key="6">
    <source>
        <dbReference type="ARBA" id="ARBA00022989"/>
    </source>
</evidence>
<evidence type="ECO:0000259" key="9">
    <source>
        <dbReference type="Pfam" id="PF04290"/>
    </source>
</evidence>
<evidence type="ECO:0000313" key="10">
    <source>
        <dbReference type="EMBL" id="SDH78595.1"/>
    </source>
</evidence>
<dbReference type="InterPro" id="IPR055348">
    <property type="entry name" value="DctQ"/>
</dbReference>
<accession>A0A1G8F929</accession>
<comment type="subcellular location">
    <subcellularLocation>
        <location evidence="1">Cell inner membrane</location>
        <topology evidence="1">Multi-pass membrane protein</topology>
    </subcellularLocation>
</comment>
<dbReference type="EMBL" id="FNDK01000011">
    <property type="protein sequence ID" value="SDH78595.1"/>
    <property type="molecule type" value="Genomic_DNA"/>
</dbReference>
<keyword evidence="5" id="KW-0812">Transmembrane</keyword>